<sequence>MSSSQQSSTAAASEDDLLSELEATLCTLASKVNSHLEDRHPELSTSQRGKIVAAELESAFSSVDSSTGDSQPSETK</sequence>
<name>A0A0D0UFD3_CRYGA</name>
<dbReference type="HOGENOM" id="CLU_2654430_0_0_1"/>
<reference evidence="1" key="1">
    <citation type="submission" date="2015-01" db="EMBL/GenBank/DDBJ databases">
        <title>The Genome Sequence of Cryptococcus gattii CA1280.</title>
        <authorList>
            <consortium name="The Broad Institute Genomics Platform"/>
            <person name="Cuomo C."/>
            <person name="Litvintseva A."/>
            <person name="Chen Y."/>
            <person name="Heitman J."/>
            <person name="Sun S."/>
            <person name="Springer D."/>
            <person name="Dromer F."/>
            <person name="Young S."/>
            <person name="Zeng Q."/>
            <person name="Gargeya S."/>
            <person name="Abouelleil A."/>
            <person name="Alvarado L."/>
            <person name="Chapman S.B."/>
            <person name="Gainer-Dewar J."/>
            <person name="Goldberg J."/>
            <person name="Griggs A."/>
            <person name="Gujja S."/>
            <person name="Hansen M."/>
            <person name="Howarth C."/>
            <person name="Imamovic A."/>
            <person name="Larimer J."/>
            <person name="Murphy C."/>
            <person name="Naylor J."/>
            <person name="Pearson M."/>
            <person name="Priest M."/>
            <person name="Roberts A."/>
            <person name="Saif S."/>
            <person name="Shea T."/>
            <person name="Sykes S."/>
            <person name="Wortman J."/>
            <person name="Nusbaum C."/>
            <person name="Birren B."/>
        </authorList>
    </citation>
    <scope>NUCLEOTIDE SEQUENCE [LARGE SCALE GENOMIC DNA]</scope>
    <source>
        <strain evidence="1">CA1280</strain>
    </source>
</reference>
<evidence type="ECO:0000313" key="1">
    <source>
        <dbReference type="EMBL" id="KIR47013.1"/>
    </source>
</evidence>
<protein>
    <submittedName>
        <fullName evidence="1">Unplaced genomic scaffold supercont1.10, whole genome shotgun sequence</fullName>
    </submittedName>
</protein>
<gene>
    <name evidence="1" type="ORF">I312_03909</name>
</gene>
<dbReference type="AlphaFoldDB" id="A0A0D0UFD3"/>
<accession>A0A0D0UFD3</accession>
<dbReference type="OrthoDB" id="10324880at2759"/>
<proteinExistence type="predicted"/>
<dbReference type="EMBL" id="KN847982">
    <property type="protein sequence ID" value="KIR47013.1"/>
    <property type="molecule type" value="Genomic_DNA"/>
</dbReference>
<organism evidence="1">
    <name type="scientific">Cryptococcus bacillisporus CA1280</name>
    <dbReference type="NCBI Taxonomy" id="1296109"/>
    <lineage>
        <taxon>Eukaryota</taxon>
        <taxon>Fungi</taxon>
        <taxon>Dikarya</taxon>
        <taxon>Basidiomycota</taxon>
        <taxon>Agaricomycotina</taxon>
        <taxon>Tremellomycetes</taxon>
        <taxon>Tremellales</taxon>
        <taxon>Cryptococcaceae</taxon>
        <taxon>Cryptococcus</taxon>
        <taxon>Cryptococcus gattii species complex</taxon>
    </lineage>
</organism>